<accession>A0A934RTK0</accession>
<dbReference type="PANTHER" id="PTHR34406">
    <property type="entry name" value="PROTEIN YCEI"/>
    <property type="match status" value="1"/>
</dbReference>
<dbReference type="EMBL" id="JAENIO010000043">
    <property type="protein sequence ID" value="MBK1835183.1"/>
    <property type="molecule type" value="Genomic_DNA"/>
</dbReference>
<name>A0A934RTK0_9BACT</name>
<dbReference type="Pfam" id="PF04264">
    <property type="entry name" value="YceI"/>
    <property type="match status" value="1"/>
</dbReference>
<protein>
    <submittedName>
        <fullName evidence="3">YceI family protein</fullName>
    </submittedName>
</protein>
<keyword evidence="4" id="KW-1185">Reference proteome</keyword>
<keyword evidence="1" id="KW-0732">Signal</keyword>
<evidence type="ECO:0000259" key="2">
    <source>
        <dbReference type="SMART" id="SM00867"/>
    </source>
</evidence>
<organism evidence="3 4">
    <name type="scientific">Roseibacillus ishigakijimensis</name>
    <dbReference type="NCBI Taxonomy" id="454146"/>
    <lineage>
        <taxon>Bacteria</taxon>
        <taxon>Pseudomonadati</taxon>
        <taxon>Verrucomicrobiota</taxon>
        <taxon>Verrucomicrobiia</taxon>
        <taxon>Verrucomicrobiales</taxon>
        <taxon>Verrucomicrobiaceae</taxon>
        <taxon>Roseibacillus</taxon>
    </lineage>
</organism>
<dbReference type="InterPro" id="IPR007372">
    <property type="entry name" value="Lipid/polyisoprenoid-bd_YceI"/>
</dbReference>
<reference evidence="3" key="1">
    <citation type="submission" date="2021-01" db="EMBL/GenBank/DDBJ databases">
        <title>Modified the classification status of verrucomicrobia.</title>
        <authorList>
            <person name="Feng X."/>
        </authorList>
    </citation>
    <scope>NUCLEOTIDE SEQUENCE</scope>
    <source>
        <strain evidence="3">KCTC 12986</strain>
    </source>
</reference>
<feature type="chain" id="PRO_5037957347" evidence="1">
    <location>
        <begin position="20"/>
        <end position="206"/>
    </location>
</feature>
<dbReference type="RefSeq" id="WP_200392615.1">
    <property type="nucleotide sequence ID" value="NZ_JAENIO010000043.1"/>
</dbReference>
<feature type="signal peptide" evidence="1">
    <location>
        <begin position="1"/>
        <end position="19"/>
    </location>
</feature>
<dbReference type="InterPro" id="IPR036761">
    <property type="entry name" value="TTHA0802/YceI-like_sf"/>
</dbReference>
<dbReference type="SUPFAM" id="SSF101874">
    <property type="entry name" value="YceI-like"/>
    <property type="match status" value="1"/>
</dbReference>
<sequence length="206" mass="22425">MKLKQNIILASSLSLFALASCKNPADATTDAEVKEAAPAAESTGGTTYEFTDASTIGFVGSKVTGSHEGGFKEFSGHFIVKDGEPQAGEFTIQMDSVWSDADKLTEHLKNDDFFDVPNFPESQFVVTGFEKKSESSYDVSGNLTLHGVTKNLTFPTTVEVNDELITVSAEFDIDRNEFGVDFEGKKDDLIRKEVIIKFELEAKAAS</sequence>
<dbReference type="PANTHER" id="PTHR34406:SF1">
    <property type="entry name" value="PROTEIN YCEI"/>
    <property type="match status" value="1"/>
</dbReference>
<dbReference type="SMART" id="SM00867">
    <property type="entry name" value="YceI"/>
    <property type="match status" value="1"/>
</dbReference>
<evidence type="ECO:0000313" key="3">
    <source>
        <dbReference type="EMBL" id="MBK1835183.1"/>
    </source>
</evidence>
<evidence type="ECO:0000256" key="1">
    <source>
        <dbReference type="SAM" id="SignalP"/>
    </source>
</evidence>
<dbReference type="AlphaFoldDB" id="A0A934RTK0"/>
<proteinExistence type="predicted"/>
<feature type="domain" description="Lipid/polyisoprenoid-binding YceI-like" evidence="2">
    <location>
        <begin position="47"/>
        <end position="203"/>
    </location>
</feature>
<dbReference type="Proteomes" id="UP000604083">
    <property type="component" value="Unassembled WGS sequence"/>
</dbReference>
<comment type="caution">
    <text evidence="3">The sequence shown here is derived from an EMBL/GenBank/DDBJ whole genome shotgun (WGS) entry which is preliminary data.</text>
</comment>
<evidence type="ECO:0000313" key="4">
    <source>
        <dbReference type="Proteomes" id="UP000604083"/>
    </source>
</evidence>
<dbReference type="Gene3D" id="2.40.128.110">
    <property type="entry name" value="Lipid/polyisoprenoid-binding, YceI-like"/>
    <property type="match status" value="1"/>
</dbReference>
<gene>
    <name evidence="3" type="ORF">JIN78_14025</name>
</gene>
<dbReference type="PROSITE" id="PS51257">
    <property type="entry name" value="PROKAR_LIPOPROTEIN"/>
    <property type="match status" value="1"/>
</dbReference>